<proteinExistence type="predicted"/>
<dbReference type="SUPFAM" id="SSF56601">
    <property type="entry name" value="beta-lactamase/transpeptidase-like"/>
    <property type="match status" value="1"/>
</dbReference>
<evidence type="ECO:0000313" key="3">
    <source>
        <dbReference type="Proteomes" id="UP001275440"/>
    </source>
</evidence>
<dbReference type="Gene3D" id="3.40.710.10">
    <property type="entry name" value="DD-peptidase/beta-lactamase superfamily"/>
    <property type="match status" value="1"/>
</dbReference>
<dbReference type="InterPro" id="IPR012338">
    <property type="entry name" value="Beta-lactam/transpept-like"/>
</dbReference>
<evidence type="ECO:0000259" key="1">
    <source>
        <dbReference type="Pfam" id="PF00144"/>
    </source>
</evidence>
<accession>A0ABU3WX89</accession>
<protein>
    <submittedName>
        <fullName evidence="2">Beta-lactamase family protein</fullName>
    </submittedName>
</protein>
<evidence type="ECO:0000313" key="2">
    <source>
        <dbReference type="EMBL" id="MDV2478357.1"/>
    </source>
</evidence>
<dbReference type="PANTHER" id="PTHR43319:SF3">
    <property type="entry name" value="BETA-LACTAMASE-RELATED DOMAIN-CONTAINING PROTEIN"/>
    <property type="match status" value="1"/>
</dbReference>
<keyword evidence="3" id="KW-1185">Reference proteome</keyword>
<reference evidence="2 3" key="1">
    <citation type="submission" date="2019-10" db="EMBL/GenBank/DDBJ databases">
        <title>Draft Genome Assembly of Rhodococcus zopfii DSM44189.</title>
        <authorList>
            <person name="Sutton J.M."/>
            <person name="Akob D.M."/>
            <person name="Bushman T.J."/>
        </authorList>
    </citation>
    <scope>NUCLEOTIDE SEQUENCE [LARGE SCALE GENOMIC DNA]</scope>
    <source>
        <strain evidence="2 3">DSM 44189</strain>
    </source>
</reference>
<sequence length="395" mass="43253">MTADAVPPTQMIVDPRFLQVADRFFRMFRTRQQGGGALAAYLYGEPVLDIWAGWATRDRRWAHDTVALSFSTGKGVASTVLHRLAERGLVKYDDPVAAYWPEFGAAGKEAITIRELMSHRAGLHRVRGLMPGPLDLLDSDAVAKALAAAPPDRRRLSGPGYHAVTYGNLVAEIACRVTGRTFPELVEQELAGPLGLREFWFRVPQNERRRLAPVFPRVNPLPSSWSATARVMSRLPGVRGIAEAGMAEGFDELMRSPSAHDAVMPGWNGVFSARALARMYGALANGGTLDGVRLLKEDTLDQVLEVQTRRRDYVLGIRPNWRLGYHPGWVALREQPLRSIGHYGFGGSGAFADLETGLSIAFVTNRLGSNLTTTIADARFPRLGGDAVSIARRAA</sequence>
<dbReference type="InterPro" id="IPR001466">
    <property type="entry name" value="Beta-lactam-related"/>
</dbReference>
<gene>
    <name evidence="2" type="ORF">F8M49_28425</name>
</gene>
<name>A0ABU3WX89_9NOCA</name>
<dbReference type="EMBL" id="WBMO01000005">
    <property type="protein sequence ID" value="MDV2478357.1"/>
    <property type="molecule type" value="Genomic_DNA"/>
</dbReference>
<dbReference type="PANTHER" id="PTHR43319">
    <property type="entry name" value="BETA-LACTAMASE-RELATED"/>
    <property type="match status" value="1"/>
</dbReference>
<feature type="domain" description="Beta-lactamase-related" evidence="1">
    <location>
        <begin position="27"/>
        <end position="370"/>
    </location>
</feature>
<organism evidence="2 3">
    <name type="scientific">Rhodococcus zopfii</name>
    <dbReference type="NCBI Taxonomy" id="43772"/>
    <lineage>
        <taxon>Bacteria</taxon>
        <taxon>Bacillati</taxon>
        <taxon>Actinomycetota</taxon>
        <taxon>Actinomycetes</taxon>
        <taxon>Mycobacteriales</taxon>
        <taxon>Nocardiaceae</taxon>
        <taxon>Rhodococcus</taxon>
    </lineage>
</organism>
<dbReference type="InterPro" id="IPR052907">
    <property type="entry name" value="Beta-lactamase/esterase"/>
</dbReference>
<comment type="caution">
    <text evidence="2">The sequence shown here is derived from an EMBL/GenBank/DDBJ whole genome shotgun (WGS) entry which is preliminary data.</text>
</comment>
<dbReference type="Pfam" id="PF00144">
    <property type="entry name" value="Beta-lactamase"/>
    <property type="match status" value="1"/>
</dbReference>
<dbReference type="Proteomes" id="UP001275440">
    <property type="component" value="Unassembled WGS sequence"/>
</dbReference>